<accession>A0A7K1SJZ7</accession>
<proteinExistence type="predicted"/>
<sequence length="180" mass="20166">MRTYPLILFSLALLGLVSPHSVAQHQQNNRIDSLMHAAHQLGVFNGNVLVVHQGTIQYRNSLGYADGSRTKKLTIDKLFDIGSISKEFNGVSLLLLQQQGKLSLNNRLSQYLKDLPTWADSIQLRHLINYTSGLPISAATSDQQIHDELKSLKTLAFRPGKAYAYSYSNVYLQRQVIEAI</sequence>
<gene>
    <name evidence="3" type="ORF">GO755_28995</name>
</gene>
<dbReference type="EMBL" id="WPIN01000014">
    <property type="protein sequence ID" value="MVM34105.1"/>
    <property type="molecule type" value="Genomic_DNA"/>
</dbReference>
<feature type="chain" id="PRO_5029647868" evidence="1">
    <location>
        <begin position="24"/>
        <end position="180"/>
    </location>
</feature>
<dbReference type="Pfam" id="PF00144">
    <property type="entry name" value="Beta-lactamase"/>
    <property type="match status" value="1"/>
</dbReference>
<dbReference type="GO" id="GO:0016787">
    <property type="term" value="F:hydrolase activity"/>
    <property type="evidence" value="ECO:0007669"/>
    <property type="project" value="UniProtKB-KW"/>
</dbReference>
<feature type="domain" description="Beta-lactamase-related" evidence="2">
    <location>
        <begin position="31"/>
        <end position="179"/>
    </location>
</feature>
<dbReference type="SUPFAM" id="SSF56601">
    <property type="entry name" value="beta-lactamase/transpeptidase-like"/>
    <property type="match status" value="1"/>
</dbReference>
<dbReference type="InterPro" id="IPR001466">
    <property type="entry name" value="Beta-lactam-related"/>
</dbReference>
<keyword evidence="4" id="KW-1185">Reference proteome</keyword>
<name>A0A7K1SJZ7_9BACT</name>
<evidence type="ECO:0000259" key="2">
    <source>
        <dbReference type="Pfam" id="PF00144"/>
    </source>
</evidence>
<dbReference type="Proteomes" id="UP000436006">
    <property type="component" value="Unassembled WGS sequence"/>
</dbReference>
<keyword evidence="3" id="KW-0378">Hydrolase</keyword>
<dbReference type="InterPro" id="IPR050789">
    <property type="entry name" value="Diverse_Enzym_Activities"/>
</dbReference>
<dbReference type="InterPro" id="IPR012338">
    <property type="entry name" value="Beta-lactam/transpept-like"/>
</dbReference>
<keyword evidence="1" id="KW-0732">Signal</keyword>
<evidence type="ECO:0000256" key="1">
    <source>
        <dbReference type="SAM" id="SignalP"/>
    </source>
</evidence>
<comment type="caution">
    <text evidence="3">The sequence shown here is derived from an EMBL/GenBank/DDBJ whole genome shotgun (WGS) entry which is preliminary data.</text>
</comment>
<dbReference type="AlphaFoldDB" id="A0A7K1SJZ7"/>
<dbReference type="PANTHER" id="PTHR43283">
    <property type="entry name" value="BETA-LACTAMASE-RELATED"/>
    <property type="match status" value="1"/>
</dbReference>
<protein>
    <submittedName>
        <fullName evidence="3">Serine hydrolase</fullName>
    </submittedName>
</protein>
<feature type="signal peptide" evidence="1">
    <location>
        <begin position="1"/>
        <end position="23"/>
    </location>
</feature>
<reference evidence="3 4" key="1">
    <citation type="submission" date="2019-12" db="EMBL/GenBank/DDBJ databases">
        <title>Spirosoma sp. HMF4905 genome sequencing and assembly.</title>
        <authorList>
            <person name="Kang H."/>
            <person name="Cha I."/>
            <person name="Kim H."/>
            <person name="Joh K."/>
        </authorList>
    </citation>
    <scope>NUCLEOTIDE SEQUENCE [LARGE SCALE GENOMIC DNA]</scope>
    <source>
        <strain evidence="3 4">HMF4905</strain>
    </source>
</reference>
<organism evidence="3 4">
    <name type="scientific">Spirosoma arboris</name>
    <dbReference type="NCBI Taxonomy" id="2682092"/>
    <lineage>
        <taxon>Bacteria</taxon>
        <taxon>Pseudomonadati</taxon>
        <taxon>Bacteroidota</taxon>
        <taxon>Cytophagia</taxon>
        <taxon>Cytophagales</taxon>
        <taxon>Cytophagaceae</taxon>
        <taxon>Spirosoma</taxon>
    </lineage>
</organism>
<evidence type="ECO:0000313" key="4">
    <source>
        <dbReference type="Proteomes" id="UP000436006"/>
    </source>
</evidence>
<evidence type="ECO:0000313" key="3">
    <source>
        <dbReference type="EMBL" id="MVM34105.1"/>
    </source>
</evidence>
<dbReference type="Gene3D" id="3.40.710.10">
    <property type="entry name" value="DD-peptidase/beta-lactamase superfamily"/>
    <property type="match status" value="1"/>
</dbReference>